<name>A0A4R5TVD8_9GAMM</name>
<organism evidence="3 4">
    <name type="scientific">Luteimonas aestuarii</name>
    <dbReference type="NCBI Taxonomy" id="453837"/>
    <lineage>
        <taxon>Bacteria</taxon>
        <taxon>Pseudomonadati</taxon>
        <taxon>Pseudomonadota</taxon>
        <taxon>Gammaproteobacteria</taxon>
        <taxon>Lysobacterales</taxon>
        <taxon>Lysobacteraceae</taxon>
        <taxon>Luteimonas</taxon>
    </lineage>
</organism>
<comment type="caution">
    <text evidence="3">The sequence shown here is derived from an EMBL/GenBank/DDBJ whole genome shotgun (WGS) entry which is preliminary data.</text>
</comment>
<gene>
    <name evidence="3" type="ORF">E2F46_07705</name>
</gene>
<reference evidence="3 4" key="1">
    <citation type="submission" date="2019-03" db="EMBL/GenBank/DDBJ databases">
        <title>Luteimonas zhaokaii sp.nov., isolated from the rectal contents of Plateau pika in Yushu, Qinghai Province, China.</title>
        <authorList>
            <person name="Zhang G."/>
        </authorList>
    </citation>
    <scope>NUCLEOTIDE SEQUENCE [LARGE SCALE GENOMIC DNA]</scope>
    <source>
        <strain evidence="3 4">B9</strain>
    </source>
</reference>
<feature type="region of interest" description="Disordered" evidence="1">
    <location>
        <begin position="21"/>
        <end position="46"/>
    </location>
</feature>
<proteinExistence type="predicted"/>
<keyword evidence="2" id="KW-0732">Signal</keyword>
<feature type="signal peptide" evidence="2">
    <location>
        <begin position="1"/>
        <end position="21"/>
    </location>
</feature>
<dbReference type="Proteomes" id="UP000294796">
    <property type="component" value="Unassembled WGS sequence"/>
</dbReference>
<dbReference type="Pfam" id="PF13211">
    <property type="entry name" value="DUF4019"/>
    <property type="match status" value="1"/>
</dbReference>
<feature type="chain" id="PRO_5020739038" evidence="2">
    <location>
        <begin position="22"/>
        <end position="161"/>
    </location>
</feature>
<keyword evidence="4" id="KW-1185">Reference proteome</keyword>
<dbReference type="OrthoDB" id="8929305at2"/>
<accession>A0A4R5TVD8</accession>
<evidence type="ECO:0000313" key="4">
    <source>
        <dbReference type="Proteomes" id="UP000294796"/>
    </source>
</evidence>
<dbReference type="AlphaFoldDB" id="A0A4R5TVD8"/>
<dbReference type="EMBL" id="SMTF01000004">
    <property type="protein sequence ID" value="TDK25044.1"/>
    <property type="molecule type" value="Genomic_DNA"/>
</dbReference>
<feature type="compositionally biased region" description="Low complexity" evidence="1">
    <location>
        <begin position="21"/>
        <end position="33"/>
    </location>
</feature>
<protein>
    <submittedName>
        <fullName evidence="3">DUF4019 domain-containing protein</fullName>
    </submittedName>
</protein>
<dbReference type="RefSeq" id="WP_133321496.1">
    <property type="nucleotide sequence ID" value="NZ_SMTF01000004.1"/>
</dbReference>
<evidence type="ECO:0000256" key="2">
    <source>
        <dbReference type="SAM" id="SignalP"/>
    </source>
</evidence>
<sequence>MKMPYFLLVAALCLTAGPAFAQQPSPQAGQAPQLTEEQQAQLARQDAEMSQAALQVMQLVDANRIGEIWDGASPVMQQAVSKDDFVRQITSDRTALGAVSGRANPQVSRTQGEAGGPVPEGLYINVQSETTFANQPQPVRELVSFRLDDDRTWRVSGYTLR</sequence>
<evidence type="ECO:0000256" key="1">
    <source>
        <dbReference type="SAM" id="MobiDB-lite"/>
    </source>
</evidence>
<evidence type="ECO:0000313" key="3">
    <source>
        <dbReference type="EMBL" id="TDK25044.1"/>
    </source>
</evidence>
<dbReference type="InterPro" id="IPR025091">
    <property type="entry name" value="DUF4019"/>
</dbReference>